<dbReference type="OrthoDB" id="6515954at2759"/>
<proteinExistence type="predicted"/>
<dbReference type="EMBL" id="CAJPVJ010001711">
    <property type="protein sequence ID" value="CAG2165175.1"/>
    <property type="molecule type" value="Genomic_DNA"/>
</dbReference>
<dbReference type="Proteomes" id="UP000728032">
    <property type="component" value="Unassembled WGS sequence"/>
</dbReference>
<sequence>MVLCERLRNENQLMNQYFRLLEDNECLEVTTNQSRRISDMKDTYRRMCCKCFTRFRDATISLRQRFVLNADIDEDLNFLCCLPIESFERFTAEDVSDITLSALKIMKLFDELIHESDQTCGELMSIYKCAKSLWLSSERSLVKSRDLRQQTTQSIETSSLLNTNRNIRKHLMIALNIVDELDSLVEEDDIERATDFRHQMRQKLDSIDSEFKELKDSKNKLFNNIEVNGSEDSVKQLPTLSSVAAEDYVVRDQVFEAIVTEDCDESDHNSSEEEDEELREYRLKLSQESIASHNLFRELKVALISKAAEHERREAKALGIEIPVNVVKDDLQDSDQSVNSVSDEHSSESLSKRIPFTDSKQSMNESLGQSFGFESQIAAFAAQKARDFGISDETERFGDDSDSESDE</sequence>
<reference evidence="2" key="1">
    <citation type="submission" date="2020-11" db="EMBL/GenBank/DDBJ databases">
        <authorList>
            <person name="Tran Van P."/>
        </authorList>
    </citation>
    <scope>NUCLEOTIDE SEQUENCE</scope>
</reference>
<feature type="region of interest" description="Disordered" evidence="1">
    <location>
        <begin position="331"/>
        <end position="365"/>
    </location>
</feature>
<organism evidence="2">
    <name type="scientific">Oppiella nova</name>
    <dbReference type="NCBI Taxonomy" id="334625"/>
    <lineage>
        <taxon>Eukaryota</taxon>
        <taxon>Metazoa</taxon>
        <taxon>Ecdysozoa</taxon>
        <taxon>Arthropoda</taxon>
        <taxon>Chelicerata</taxon>
        <taxon>Arachnida</taxon>
        <taxon>Acari</taxon>
        <taxon>Acariformes</taxon>
        <taxon>Sarcoptiformes</taxon>
        <taxon>Oribatida</taxon>
        <taxon>Brachypylina</taxon>
        <taxon>Oppioidea</taxon>
        <taxon>Oppiidae</taxon>
        <taxon>Oppiella</taxon>
    </lineage>
</organism>
<evidence type="ECO:0000313" key="3">
    <source>
        <dbReference type="Proteomes" id="UP000728032"/>
    </source>
</evidence>
<name>A0A7R9LMU7_9ACAR</name>
<accession>A0A7R9LMU7</accession>
<dbReference type="EMBL" id="OC916536">
    <property type="protein sequence ID" value="CAD7644532.1"/>
    <property type="molecule type" value="Genomic_DNA"/>
</dbReference>
<gene>
    <name evidence="2" type="ORF">ONB1V03_LOCUS4721</name>
</gene>
<keyword evidence="3" id="KW-1185">Reference proteome</keyword>
<protein>
    <submittedName>
        <fullName evidence="2">Uncharacterized protein</fullName>
    </submittedName>
</protein>
<evidence type="ECO:0000313" key="2">
    <source>
        <dbReference type="EMBL" id="CAD7644532.1"/>
    </source>
</evidence>
<feature type="compositionally biased region" description="Basic and acidic residues" evidence="1">
    <location>
        <begin position="342"/>
        <end position="351"/>
    </location>
</feature>
<dbReference type="AlphaFoldDB" id="A0A7R9LMU7"/>
<evidence type="ECO:0000256" key="1">
    <source>
        <dbReference type="SAM" id="MobiDB-lite"/>
    </source>
</evidence>